<protein>
    <submittedName>
        <fullName evidence="4">Phosphatase PAP2 family protein</fullName>
    </submittedName>
</protein>
<organism evidence="4 5">
    <name type="scientific">Blastococcus carthaginiensis</name>
    <dbReference type="NCBI Taxonomy" id="3050034"/>
    <lineage>
        <taxon>Bacteria</taxon>
        <taxon>Bacillati</taxon>
        <taxon>Actinomycetota</taxon>
        <taxon>Actinomycetes</taxon>
        <taxon>Geodermatophilales</taxon>
        <taxon>Geodermatophilaceae</taxon>
        <taxon>Blastococcus</taxon>
    </lineage>
</organism>
<proteinExistence type="predicted"/>
<feature type="transmembrane region" description="Helical" evidence="2">
    <location>
        <begin position="535"/>
        <end position="558"/>
    </location>
</feature>
<name>A0ABT9I7U7_9ACTN</name>
<dbReference type="SMART" id="SM00014">
    <property type="entry name" value="acidPPc"/>
    <property type="match status" value="1"/>
</dbReference>
<feature type="transmembrane region" description="Helical" evidence="2">
    <location>
        <begin position="109"/>
        <end position="127"/>
    </location>
</feature>
<feature type="transmembrane region" description="Helical" evidence="2">
    <location>
        <begin position="644"/>
        <end position="667"/>
    </location>
</feature>
<keyword evidence="2" id="KW-0812">Transmembrane</keyword>
<evidence type="ECO:0000313" key="4">
    <source>
        <dbReference type="EMBL" id="MDP5181624.1"/>
    </source>
</evidence>
<dbReference type="Gene3D" id="1.20.144.10">
    <property type="entry name" value="Phosphatidic acid phosphatase type 2/haloperoxidase"/>
    <property type="match status" value="1"/>
</dbReference>
<feature type="transmembrane region" description="Helical" evidence="2">
    <location>
        <begin position="34"/>
        <end position="52"/>
    </location>
</feature>
<evidence type="ECO:0000313" key="5">
    <source>
        <dbReference type="Proteomes" id="UP001233673"/>
    </source>
</evidence>
<feature type="transmembrane region" description="Helical" evidence="2">
    <location>
        <begin position="760"/>
        <end position="779"/>
    </location>
</feature>
<feature type="region of interest" description="Disordered" evidence="1">
    <location>
        <begin position="1"/>
        <end position="27"/>
    </location>
</feature>
<feature type="transmembrane region" description="Helical" evidence="2">
    <location>
        <begin position="611"/>
        <end position="632"/>
    </location>
</feature>
<dbReference type="Proteomes" id="UP001233673">
    <property type="component" value="Unassembled WGS sequence"/>
</dbReference>
<dbReference type="RefSeq" id="WP_305998342.1">
    <property type="nucleotide sequence ID" value="NZ_JASNFN010000002.1"/>
</dbReference>
<dbReference type="PANTHER" id="PTHR14969:SF13">
    <property type="entry name" value="AT30094P"/>
    <property type="match status" value="1"/>
</dbReference>
<feature type="transmembrane region" description="Helical" evidence="2">
    <location>
        <begin position="503"/>
        <end position="523"/>
    </location>
</feature>
<dbReference type="SUPFAM" id="SSF48317">
    <property type="entry name" value="Acid phosphatase/Vanadium-dependent haloperoxidase"/>
    <property type="match status" value="1"/>
</dbReference>
<dbReference type="PANTHER" id="PTHR14969">
    <property type="entry name" value="SPHINGOSINE-1-PHOSPHATE PHOSPHOHYDROLASE"/>
    <property type="match status" value="1"/>
</dbReference>
<dbReference type="EMBL" id="JASNFN010000002">
    <property type="protein sequence ID" value="MDP5181624.1"/>
    <property type="molecule type" value="Genomic_DNA"/>
</dbReference>
<keyword evidence="2" id="KW-0472">Membrane</keyword>
<evidence type="ECO:0000259" key="3">
    <source>
        <dbReference type="SMART" id="SM00014"/>
    </source>
</evidence>
<feature type="transmembrane region" description="Helical" evidence="2">
    <location>
        <begin position="177"/>
        <end position="194"/>
    </location>
</feature>
<evidence type="ECO:0000256" key="2">
    <source>
        <dbReference type="SAM" id="Phobius"/>
    </source>
</evidence>
<keyword evidence="5" id="KW-1185">Reference proteome</keyword>
<evidence type="ECO:0000256" key="1">
    <source>
        <dbReference type="SAM" id="MobiDB-lite"/>
    </source>
</evidence>
<gene>
    <name evidence="4" type="ORF">QOZ88_03155</name>
</gene>
<sequence length="812" mass="84695">MTTRLEAGSRDVGRPRGGPARAGRPPVQRHPVDLVRVVLGAAVLGLGFLVAQRGQLPVFERDLFQLVNGLPAVVFPLVWVVMQLGNAVAVPVLATGALAARRVRVARDLLLSGLLAYVAADLVKGVVRRERPGGFAVEVNFPEGPVGGLGFISGHSAVAAALATAAVPYLSRRARRVAWVLAWSVALARIYVGAHLPLDVVGGVAVGWAIGSLVHWVCGVPRREVDPRRLSGLLARLGLPVADVRPAAVEARSSHPFDATTPAGQRLYVKYLEPDRAERDWLYRLYRLLAVRDVKDADAVAPLGQQAEHEAVAAMTARERGVRTPRILLARGDDRGAVVVQELLPARPLDDLLPEAITPELLAEVWAQVGLLRQARVAHHDLVAGSIVVDEGGRPWIVDFGNALTGASDDSLAGDVAELMASLVLLVEPSLVVGPAVDRLGPAAVATALPALAPLSLSSATRARLRTRPGRLDQLRTEVRARLGLPDPARPEFAPAGWPARTAVALGSIGALVGVPLLAGAGPMAEVVGRGGWRWLGAAVALAVLARIAMAAGALVTVERRIALGHTYGAGMVADSAGLVHGRDGWRRAAARFLERAGVLPDAAAAALARFTAGAVVAAAVVAVATFVLAVVEGRLTGWRTPEALVPAVVVGLGAWVLVLTGQWLALRRSGAAPARTELRADVGQALRDLLTVRRPGPDGLPRRRGTQLAWTVAGVFLEAAVLAAALHSVGGRVALLATATVYGVLHLLWSVVPVTAAPGAADVALLLALTALGAPLAGACAGVVLFRLLTFWLPAAAGAALTARFEHRSRL</sequence>
<comment type="caution">
    <text evidence="4">The sequence shown here is derived from an EMBL/GenBank/DDBJ whole genome shotgun (WGS) entry which is preliminary data.</text>
</comment>
<feature type="transmembrane region" description="Helical" evidence="2">
    <location>
        <begin position="734"/>
        <end position="753"/>
    </location>
</feature>
<feature type="transmembrane region" description="Helical" evidence="2">
    <location>
        <begin position="709"/>
        <end position="728"/>
    </location>
</feature>
<accession>A0ABT9I7U7</accession>
<feature type="transmembrane region" description="Helical" evidence="2">
    <location>
        <begin position="147"/>
        <end position="170"/>
    </location>
</feature>
<feature type="compositionally biased region" description="Low complexity" evidence="1">
    <location>
        <begin position="17"/>
        <end position="26"/>
    </location>
</feature>
<feature type="transmembrane region" description="Helical" evidence="2">
    <location>
        <begin position="200"/>
        <end position="220"/>
    </location>
</feature>
<feature type="transmembrane region" description="Helical" evidence="2">
    <location>
        <begin position="72"/>
        <end position="97"/>
    </location>
</feature>
<dbReference type="SUPFAM" id="SSF56112">
    <property type="entry name" value="Protein kinase-like (PK-like)"/>
    <property type="match status" value="1"/>
</dbReference>
<dbReference type="InterPro" id="IPR000326">
    <property type="entry name" value="PAP2/HPO"/>
</dbReference>
<dbReference type="Pfam" id="PF01569">
    <property type="entry name" value="PAP2"/>
    <property type="match status" value="1"/>
</dbReference>
<dbReference type="InterPro" id="IPR036938">
    <property type="entry name" value="PAP2/HPO_sf"/>
</dbReference>
<feature type="domain" description="Phosphatidic acid phosphatase type 2/haloperoxidase" evidence="3">
    <location>
        <begin position="109"/>
        <end position="215"/>
    </location>
</feature>
<dbReference type="InterPro" id="IPR011009">
    <property type="entry name" value="Kinase-like_dom_sf"/>
</dbReference>
<keyword evidence="2" id="KW-1133">Transmembrane helix</keyword>
<reference evidence="5" key="1">
    <citation type="submission" date="2023-05" db="EMBL/GenBank/DDBJ databases">
        <title>Draft genome of Pseudofrankia sp. BMG5.37.</title>
        <authorList>
            <person name="Gtari M."/>
            <person name="Ghodhbane F."/>
            <person name="Sbissi I."/>
        </authorList>
    </citation>
    <scope>NUCLEOTIDE SEQUENCE [LARGE SCALE GENOMIC DNA]</scope>
    <source>
        <strain evidence="5">BMG 814</strain>
    </source>
</reference>